<protein>
    <submittedName>
        <fullName evidence="2">Uncharacterized protein</fullName>
    </submittedName>
</protein>
<feature type="region of interest" description="Disordered" evidence="1">
    <location>
        <begin position="84"/>
        <end position="103"/>
    </location>
</feature>
<sequence>MMRRPRRQCHCLVQKCWKKKDNSTSSVTRTSRTLPCCTVQCARVTSASNVRQTRMPHAHCRNIGAFPSQRNRGRNHSVVHTLLTLPSSSVLRNTARQQPSTLP</sequence>
<dbReference type="EMBL" id="HBUF01629631">
    <property type="protein sequence ID" value="CAG6782885.1"/>
    <property type="molecule type" value="Transcribed_RNA"/>
</dbReference>
<dbReference type="EMBL" id="HBUF01629630">
    <property type="protein sequence ID" value="CAG6782883.1"/>
    <property type="molecule type" value="Transcribed_RNA"/>
</dbReference>
<dbReference type="EMBL" id="HBUF01115988">
    <property type="protein sequence ID" value="CAG6641164.1"/>
    <property type="molecule type" value="Transcribed_RNA"/>
</dbReference>
<dbReference type="EMBL" id="HBUF01242247">
    <property type="protein sequence ID" value="CAG6677321.1"/>
    <property type="molecule type" value="Transcribed_RNA"/>
</dbReference>
<evidence type="ECO:0000256" key="1">
    <source>
        <dbReference type="SAM" id="MobiDB-lite"/>
    </source>
</evidence>
<dbReference type="EMBL" id="HBUF01353395">
    <property type="protein sequence ID" value="CAG6715632.1"/>
    <property type="molecule type" value="Transcribed_RNA"/>
</dbReference>
<evidence type="ECO:0000313" key="2">
    <source>
        <dbReference type="EMBL" id="CAG6641164.1"/>
    </source>
</evidence>
<dbReference type="EMBL" id="HBUF01353396">
    <property type="protein sequence ID" value="CAG6715634.1"/>
    <property type="molecule type" value="Transcribed_RNA"/>
</dbReference>
<dbReference type="EMBL" id="HBUF01242248">
    <property type="protein sequence ID" value="CAG6677323.1"/>
    <property type="molecule type" value="Transcribed_RNA"/>
</dbReference>
<dbReference type="AlphaFoldDB" id="A0A8D8W186"/>
<reference evidence="2" key="1">
    <citation type="submission" date="2021-05" db="EMBL/GenBank/DDBJ databases">
        <authorList>
            <person name="Alioto T."/>
            <person name="Alioto T."/>
            <person name="Gomez Garrido J."/>
        </authorList>
    </citation>
    <scope>NUCLEOTIDE SEQUENCE</scope>
</reference>
<proteinExistence type="predicted"/>
<dbReference type="EMBL" id="HBUF01115989">
    <property type="protein sequence ID" value="CAG6641166.1"/>
    <property type="molecule type" value="Transcribed_RNA"/>
</dbReference>
<name>A0A8D8W186_9HEMI</name>
<accession>A0A8D8W186</accession>
<organism evidence="2">
    <name type="scientific">Cacopsylla melanoneura</name>
    <dbReference type="NCBI Taxonomy" id="428564"/>
    <lineage>
        <taxon>Eukaryota</taxon>
        <taxon>Metazoa</taxon>
        <taxon>Ecdysozoa</taxon>
        <taxon>Arthropoda</taxon>
        <taxon>Hexapoda</taxon>
        <taxon>Insecta</taxon>
        <taxon>Pterygota</taxon>
        <taxon>Neoptera</taxon>
        <taxon>Paraneoptera</taxon>
        <taxon>Hemiptera</taxon>
        <taxon>Sternorrhyncha</taxon>
        <taxon>Psylloidea</taxon>
        <taxon>Psyllidae</taxon>
        <taxon>Psyllinae</taxon>
        <taxon>Cacopsylla</taxon>
    </lineage>
</organism>
<dbReference type="EMBL" id="HBUF01629629">
    <property type="protein sequence ID" value="CAG6782881.1"/>
    <property type="molecule type" value="Transcribed_RNA"/>
</dbReference>
<dbReference type="EMBL" id="HBUF01115987">
    <property type="protein sequence ID" value="CAG6641162.1"/>
    <property type="molecule type" value="Transcribed_RNA"/>
</dbReference>